<organism evidence="1 2">
    <name type="scientific">Penaeus vannamei</name>
    <name type="common">Whiteleg shrimp</name>
    <name type="synonym">Litopenaeus vannamei</name>
    <dbReference type="NCBI Taxonomy" id="6689"/>
    <lineage>
        <taxon>Eukaryota</taxon>
        <taxon>Metazoa</taxon>
        <taxon>Ecdysozoa</taxon>
        <taxon>Arthropoda</taxon>
        <taxon>Crustacea</taxon>
        <taxon>Multicrustacea</taxon>
        <taxon>Malacostraca</taxon>
        <taxon>Eumalacostraca</taxon>
        <taxon>Eucarida</taxon>
        <taxon>Decapoda</taxon>
        <taxon>Dendrobranchiata</taxon>
        <taxon>Penaeoidea</taxon>
        <taxon>Penaeidae</taxon>
        <taxon>Penaeus</taxon>
    </lineage>
</organism>
<gene>
    <name evidence="1" type="ORF">C7M84_001191</name>
</gene>
<keyword evidence="2" id="KW-1185">Reference proteome</keyword>
<comment type="caution">
    <text evidence="1">The sequence shown here is derived from an EMBL/GenBank/DDBJ whole genome shotgun (WGS) entry which is preliminary data.</text>
</comment>
<reference evidence="1 2" key="1">
    <citation type="submission" date="2018-04" db="EMBL/GenBank/DDBJ databases">
        <authorList>
            <person name="Zhang X."/>
            <person name="Yuan J."/>
            <person name="Li F."/>
            <person name="Xiang J."/>
        </authorList>
    </citation>
    <scope>NUCLEOTIDE SEQUENCE [LARGE SCALE GENOMIC DNA]</scope>
    <source>
        <tissue evidence="1">Muscle</tissue>
    </source>
</reference>
<proteinExistence type="predicted"/>
<sequence length="527" mass="56229">MRNETISPRNSLIHSLRRYKSPPEASKRHDLIRPLGHATPASPITHFLASASPRRCFPRQPFGYCVQRAADLTACSGSFICQSLSLFSPLSLSSLLLSLFSSSFLPSLPLFSLLLSLSLSSLSSLLLSSSSFLSSLLNYLSLSLHCPTVLCVSTPPPRFSHTHLPVMRPSLSRLSSPFLLSLIVLPSFSLSHSNSLFFLFLPHSSLSSPSRPSSSPLTPPLPLPSPLSLSLSLSLSFSALSSPPTPSFLLTCLSPLLSSSASFSLVSRLLISSLVLSLSVSLIFSLSSPSLSLSSLPPSLPTLASLPLPLPTSSFSLTVAARPPSSLLPLPHSLPLRCTPSLSLTPSALSLHLPHYLSFLSLLPHSIPALPHPSPSLSPPSSPSLYSSYLSLLLSFSLIFNLSPSLSVSSLLLFISLSPYLILSSPPPSFVRLIYHPPSTLSRPLILHSLISPLLYYSSSLPHSSSALSLSSLTPSLFLQPSLQSLLSLSLTHTSALSLSPPLKMCITSLPLSPLTPLPSHHSSHRK</sequence>
<dbReference type="AlphaFoldDB" id="A0A423TUF7"/>
<dbReference type="EMBL" id="QCYY01001156">
    <property type="protein sequence ID" value="ROT80084.1"/>
    <property type="molecule type" value="Genomic_DNA"/>
</dbReference>
<accession>A0A423TUF7</accession>
<evidence type="ECO:0000313" key="2">
    <source>
        <dbReference type="Proteomes" id="UP000283509"/>
    </source>
</evidence>
<reference evidence="1 2" key="2">
    <citation type="submission" date="2019-01" db="EMBL/GenBank/DDBJ databases">
        <title>The decoding of complex shrimp genome reveals the adaptation for benthos swimmer, frequently molting mechanism and breeding impact on genome.</title>
        <authorList>
            <person name="Sun Y."/>
            <person name="Gao Y."/>
            <person name="Yu Y."/>
        </authorList>
    </citation>
    <scope>NUCLEOTIDE SEQUENCE [LARGE SCALE GENOMIC DNA]</scope>
    <source>
        <tissue evidence="1">Muscle</tissue>
    </source>
</reference>
<dbReference type="Proteomes" id="UP000283509">
    <property type="component" value="Unassembled WGS sequence"/>
</dbReference>
<protein>
    <submittedName>
        <fullName evidence="1">Uncharacterized protein</fullName>
    </submittedName>
</protein>
<name>A0A423TUF7_PENVA</name>
<evidence type="ECO:0000313" key="1">
    <source>
        <dbReference type="EMBL" id="ROT80084.1"/>
    </source>
</evidence>